<dbReference type="InterPro" id="IPR036388">
    <property type="entry name" value="WH-like_DNA-bd_sf"/>
</dbReference>
<dbReference type="InterPro" id="IPR000524">
    <property type="entry name" value="Tscrpt_reg_HTH_GntR"/>
</dbReference>
<keyword evidence="6" id="KW-1185">Reference proteome</keyword>
<evidence type="ECO:0000313" key="5">
    <source>
        <dbReference type="EMBL" id="TQM11835.1"/>
    </source>
</evidence>
<dbReference type="RefSeq" id="WP_142056253.1">
    <property type="nucleotide sequence ID" value="NZ_VFPA01000002.1"/>
</dbReference>
<comment type="caution">
    <text evidence="5">The sequence shown here is derived from an EMBL/GenBank/DDBJ whole genome shotgun (WGS) entry which is preliminary data.</text>
</comment>
<keyword evidence="3" id="KW-0804">Transcription</keyword>
<evidence type="ECO:0000256" key="1">
    <source>
        <dbReference type="ARBA" id="ARBA00023015"/>
    </source>
</evidence>
<evidence type="ECO:0000256" key="3">
    <source>
        <dbReference type="ARBA" id="ARBA00023163"/>
    </source>
</evidence>
<dbReference type="Pfam" id="PF07729">
    <property type="entry name" value="FCD"/>
    <property type="match status" value="1"/>
</dbReference>
<evidence type="ECO:0000313" key="6">
    <source>
        <dbReference type="Proteomes" id="UP000315677"/>
    </source>
</evidence>
<dbReference type="SUPFAM" id="SSF46785">
    <property type="entry name" value="Winged helix' DNA-binding domain"/>
    <property type="match status" value="1"/>
</dbReference>
<dbReference type="GO" id="GO:0003677">
    <property type="term" value="F:DNA binding"/>
    <property type="evidence" value="ECO:0007669"/>
    <property type="project" value="UniProtKB-KW"/>
</dbReference>
<evidence type="ECO:0000259" key="4">
    <source>
        <dbReference type="PROSITE" id="PS50949"/>
    </source>
</evidence>
<evidence type="ECO:0000256" key="2">
    <source>
        <dbReference type="ARBA" id="ARBA00023125"/>
    </source>
</evidence>
<protein>
    <submittedName>
        <fullName evidence="5">GntR family transcriptional regulator</fullName>
    </submittedName>
</protein>
<dbReference type="Pfam" id="PF00392">
    <property type="entry name" value="GntR"/>
    <property type="match status" value="1"/>
</dbReference>
<name>A0A543DR67_9PSEU</name>
<dbReference type="InterPro" id="IPR036390">
    <property type="entry name" value="WH_DNA-bd_sf"/>
</dbReference>
<dbReference type="InterPro" id="IPR008920">
    <property type="entry name" value="TF_FadR/GntR_C"/>
</dbReference>
<organism evidence="5 6">
    <name type="scientific">Pseudonocardia kunmingensis</name>
    <dbReference type="NCBI Taxonomy" id="630975"/>
    <lineage>
        <taxon>Bacteria</taxon>
        <taxon>Bacillati</taxon>
        <taxon>Actinomycetota</taxon>
        <taxon>Actinomycetes</taxon>
        <taxon>Pseudonocardiales</taxon>
        <taxon>Pseudonocardiaceae</taxon>
        <taxon>Pseudonocardia</taxon>
    </lineage>
</organism>
<sequence length="224" mass="24625">MSAAPALSASPQGPPPSLADRAYVGIRDRLVMLDIRPGEPLNDDVLAQELGTGRTPVREALKRLEGDRLVVAYPRRGTFATAVDITDLAHISEIRAELEPLAASRAARNATQACREHLSGLARDTTGLQARVTDRRELLRRDVQVHREVYRAAGNPHLEDILVRQDNLATRIWCLFLDRIPAVAGHVEEHVALLEAIVEGEAERAARLALEHVVGFERAVRAVL</sequence>
<dbReference type="SMART" id="SM00345">
    <property type="entry name" value="HTH_GNTR"/>
    <property type="match status" value="1"/>
</dbReference>
<keyword evidence="2" id="KW-0238">DNA-binding</keyword>
<reference evidence="5 6" key="1">
    <citation type="submission" date="2019-06" db="EMBL/GenBank/DDBJ databases">
        <title>Sequencing the genomes of 1000 actinobacteria strains.</title>
        <authorList>
            <person name="Klenk H.-P."/>
        </authorList>
    </citation>
    <scope>NUCLEOTIDE SEQUENCE [LARGE SCALE GENOMIC DNA]</scope>
    <source>
        <strain evidence="5 6">DSM 45301</strain>
    </source>
</reference>
<dbReference type="SMART" id="SM00895">
    <property type="entry name" value="FCD"/>
    <property type="match status" value="1"/>
</dbReference>
<dbReference type="Gene3D" id="1.10.10.10">
    <property type="entry name" value="Winged helix-like DNA-binding domain superfamily/Winged helix DNA-binding domain"/>
    <property type="match status" value="1"/>
</dbReference>
<dbReference type="OrthoDB" id="8680240at2"/>
<keyword evidence="1" id="KW-0805">Transcription regulation</keyword>
<dbReference type="SUPFAM" id="SSF48008">
    <property type="entry name" value="GntR ligand-binding domain-like"/>
    <property type="match status" value="1"/>
</dbReference>
<dbReference type="Proteomes" id="UP000315677">
    <property type="component" value="Unassembled WGS sequence"/>
</dbReference>
<dbReference type="Gene3D" id="1.20.120.530">
    <property type="entry name" value="GntR ligand-binding domain-like"/>
    <property type="match status" value="1"/>
</dbReference>
<gene>
    <name evidence="5" type="ORF">FB558_4407</name>
</gene>
<dbReference type="EMBL" id="VFPA01000002">
    <property type="protein sequence ID" value="TQM11835.1"/>
    <property type="molecule type" value="Genomic_DNA"/>
</dbReference>
<feature type="domain" description="HTH gntR-type" evidence="4">
    <location>
        <begin position="16"/>
        <end position="83"/>
    </location>
</feature>
<dbReference type="AlphaFoldDB" id="A0A543DR67"/>
<dbReference type="PANTHER" id="PTHR43537:SF5">
    <property type="entry name" value="UXU OPERON TRANSCRIPTIONAL REGULATOR"/>
    <property type="match status" value="1"/>
</dbReference>
<dbReference type="PROSITE" id="PS50949">
    <property type="entry name" value="HTH_GNTR"/>
    <property type="match status" value="1"/>
</dbReference>
<proteinExistence type="predicted"/>
<dbReference type="PANTHER" id="PTHR43537">
    <property type="entry name" value="TRANSCRIPTIONAL REGULATOR, GNTR FAMILY"/>
    <property type="match status" value="1"/>
</dbReference>
<dbReference type="GO" id="GO:0003700">
    <property type="term" value="F:DNA-binding transcription factor activity"/>
    <property type="evidence" value="ECO:0007669"/>
    <property type="project" value="InterPro"/>
</dbReference>
<accession>A0A543DR67</accession>
<dbReference type="InterPro" id="IPR011711">
    <property type="entry name" value="GntR_C"/>
</dbReference>